<dbReference type="Proteomes" id="UP000185490">
    <property type="component" value="Chromosome"/>
</dbReference>
<evidence type="ECO:0000256" key="1">
    <source>
        <dbReference type="ARBA" id="ARBA00022729"/>
    </source>
</evidence>
<accession>A0ABM6GDF3</accession>
<dbReference type="EMBL" id="CP007389">
    <property type="protein sequence ID" value="APT73531.1"/>
    <property type="molecule type" value="Genomic_DNA"/>
</dbReference>
<dbReference type="SMART" id="SM00062">
    <property type="entry name" value="PBPb"/>
    <property type="match status" value="2"/>
</dbReference>
<dbReference type="PANTHER" id="PTHR35936">
    <property type="entry name" value="MEMBRANE-BOUND LYTIC MUREIN TRANSGLYCOSYLASE F"/>
    <property type="match status" value="1"/>
</dbReference>
<proteinExistence type="predicted"/>
<organism evidence="3 4">
    <name type="scientific">Thermosipho melanesiensis</name>
    <dbReference type="NCBI Taxonomy" id="46541"/>
    <lineage>
        <taxon>Bacteria</taxon>
        <taxon>Thermotogati</taxon>
        <taxon>Thermotogota</taxon>
        <taxon>Thermotogae</taxon>
        <taxon>Thermotogales</taxon>
        <taxon>Fervidobacteriaceae</taxon>
        <taxon>Thermosipho</taxon>
    </lineage>
</organism>
<keyword evidence="1" id="KW-0732">Signal</keyword>
<dbReference type="InterPro" id="IPR001638">
    <property type="entry name" value="Solute-binding_3/MltF_N"/>
</dbReference>
<dbReference type="Gene3D" id="3.40.190.10">
    <property type="entry name" value="Periplasmic binding protein-like II"/>
    <property type="match status" value="4"/>
</dbReference>
<feature type="domain" description="Solute-binding protein family 3/N-terminal" evidence="2">
    <location>
        <begin position="240"/>
        <end position="453"/>
    </location>
</feature>
<dbReference type="Pfam" id="PF00497">
    <property type="entry name" value="SBP_bac_3"/>
    <property type="match status" value="2"/>
</dbReference>
<dbReference type="PANTHER" id="PTHR35936:SF25">
    <property type="entry name" value="ABC TRANSPORTER SUBSTRATE-BINDING PROTEIN"/>
    <property type="match status" value="1"/>
</dbReference>
<dbReference type="RefSeq" id="WP_012056727.1">
    <property type="nucleotide sequence ID" value="NZ_CP007389.1"/>
</dbReference>
<keyword evidence="4" id="KW-1185">Reference proteome</keyword>
<evidence type="ECO:0000313" key="4">
    <source>
        <dbReference type="Proteomes" id="UP000185490"/>
    </source>
</evidence>
<feature type="domain" description="Solute-binding protein family 3/N-terminal" evidence="2">
    <location>
        <begin position="17"/>
        <end position="236"/>
    </location>
</feature>
<evidence type="ECO:0000259" key="2">
    <source>
        <dbReference type="SMART" id="SM00062"/>
    </source>
</evidence>
<evidence type="ECO:0000313" key="3">
    <source>
        <dbReference type="EMBL" id="APT73531.1"/>
    </source>
</evidence>
<reference evidence="3 4" key="1">
    <citation type="submission" date="2014-02" db="EMBL/GenBank/DDBJ databases">
        <title>Diversity of Thermotogales isolates from hydrothermal vents.</title>
        <authorList>
            <person name="Haverkamp T.H.A."/>
            <person name="Lossouarn J."/>
            <person name="Geslin C."/>
            <person name="Nesbo C.L."/>
        </authorList>
    </citation>
    <scope>NUCLEOTIDE SEQUENCE [LARGE SCALE GENOMIC DNA]</scope>
    <source>
        <strain evidence="3 4">431</strain>
    </source>
</reference>
<protein>
    <submittedName>
        <fullName evidence="3">ABC transporter substrate-binding protein</fullName>
    </submittedName>
</protein>
<sequence>MKKLILLLLIVSIFCFSLTLYTYPQNVVAKYIGVNKQLNGIACEFIKKLNEILKQYDIEIKFKDNVPKNLSQILSSLKSNEIQIFIGLAKSEDRSKNLKFTNYPLWSTQLGILSKSSNLEFTDKKFGIIKSTKTAEEVKKMIPQIVQKTYEDIEAAVNALLSDKVDYVIYNKGILSYYANLYNLRFLPLGTERYRQYIAFSKKVDDKIISIVDNALKEIFTSSVYKEIFERFPAFSPGNEVYFAIIQWPPYEYKENGVWKGIDYEIAKLAFQKLGFNLIIKEYPWTRCLELVKSKAFDGTMTLIITDERKEYMYYTSVPISYGVDVFFSLKNLPRQKIFLGYVNGYAYNEKVFKSGYKLMPVSSDYKGMELLSKQRIDVFVTNFCVGMFYAKKLGIDVEYSEPIAYFKYYLSFSRSFFGKYLSESISKIFKQFRKDGTYERIYEKYNLTFREDMLDE</sequence>
<name>A0ABM6GDF3_9BACT</name>
<gene>
    <name evidence="3" type="ORF">BW47_02675</name>
</gene>
<dbReference type="SUPFAM" id="SSF53850">
    <property type="entry name" value="Periplasmic binding protein-like II"/>
    <property type="match status" value="2"/>
</dbReference>